<evidence type="ECO:0000259" key="4">
    <source>
        <dbReference type="Pfam" id="PF01397"/>
    </source>
</evidence>
<dbReference type="InterPro" id="IPR001906">
    <property type="entry name" value="Terpene_synth_N"/>
</dbReference>
<dbReference type="Proteomes" id="UP001237642">
    <property type="component" value="Unassembled WGS sequence"/>
</dbReference>
<accession>A0AAD8IW72</accession>
<dbReference type="EMBL" id="JAUIZM010000003">
    <property type="protein sequence ID" value="KAK1393247.1"/>
    <property type="molecule type" value="Genomic_DNA"/>
</dbReference>
<dbReference type="Pfam" id="PF01397">
    <property type="entry name" value="Terpene_synth"/>
    <property type="match status" value="1"/>
</dbReference>
<evidence type="ECO:0000256" key="3">
    <source>
        <dbReference type="ARBA" id="ARBA00022842"/>
    </source>
</evidence>
<evidence type="ECO:0000259" key="5">
    <source>
        <dbReference type="Pfam" id="PF03936"/>
    </source>
</evidence>
<dbReference type="Gene3D" id="1.50.10.130">
    <property type="entry name" value="Terpene synthase, N-terminal domain"/>
    <property type="match status" value="1"/>
</dbReference>
<dbReference type="InterPro" id="IPR036965">
    <property type="entry name" value="Terpene_synth_N_sf"/>
</dbReference>
<sequence>MAAVLHAHSTVRRQCSLFENDIIDAPTFGNYLHKPGRVQTGLQLSATRRHANYQSCYTSTRQSIQPVPAGPENHTTLIPSAAAAAAAAAAAPESADSLPSSAWSINDLAAMLKYKNYKQDEVYEEMATKLEKEIRMTIEDEITSNPLNFFELIDNIERLGLGYRFEKDISAALTKYVSLEGAPEYHKSLHTTALRFRLLRQHGYKVSQDVFKSFKDDNGAFLSSLLADVKGLNSLYEASFLAFEGETILDEAKSFARKGLEYVMQKTESKMLAKLISHTLQLPWYRRTLRFAARPYIDVYSKMEDANDLLLQLAKLDFNIVQSALQQDLVQVMRWWKNIGLSRKLSFSTKDSLLQCFFWTIGISFEPHLSDSRVSLTKLATFLTIIDDLYDDHGSVDELQLFTDSVRRWNVDAVNDLPDSLRLFFLALYNTVNEMAYDTLKEHGENTLPLLKKVWGDLCQALMQETRWNHEKFTPKLDDYVENGWRSSSGVVILAHAFPLRSQNITKEALDILEKDHHLLKWSSMVFRLCNDLASFTRESKSGETANSVMSYMHHNGVSEDVAREHIKNLIDEAWKKMNEARVSLEPQFSTSFTETAINLARLSHSAYGSGDDHRIPDKKAKKQIFALLMEPFPVTLS</sequence>
<dbReference type="PANTHER" id="PTHR31225:SF252">
    <property type="entry name" value="TERPENE SYNTHASE 12-RELATED"/>
    <property type="match status" value="1"/>
</dbReference>
<organism evidence="6 7">
    <name type="scientific">Heracleum sosnowskyi</name>
    <dbReference type="NCBI Taxonomy" id="360622"/>
    <lineage>
        <taxon>Eukaryota</taxon>
        <taxon>Viridiplantae</taxon>
        <taxon>Streptophyta</taxon>
        <taxon>Embryophyta</taxon>
        <taxon>Tracheophyta</taxon>
        <taxon>Spermatophyta</taxon>
        <taxon>Magnoliopsida</taxon>
        <taxon>eudicotyledons</taxon>
        <taxon>Gunneridae</taxon>
        <taxon>Pentapetalae</taxon>
        <taxon>asterids</taxon>
        <taxon>campanulids</taxon>
        <taxon>Apiales</taxon>
        <taxon>Apiaceae</taxon>
        <taxon>Apioideae</taxon>
        <taxon>apioid superclade</taxon>
        <taxon>Tordylieae</taxon>
        <taxon>Tordyliinae</taxon>
        <taxon>Heracleum</taxon>
    </lineage>
</organism>
<dbReference type="GO" id="GO:0016102">
    <property type="term" value="P:diterpenoid biosynthetic process"/>
    <property type="evidence" value="ECO:0007669"/>
    <property type="project" value="InterPro"/>
</dbReference>
<name>A0AAD8IW72_9APIA</name>
<dbReference type="SUPFAM" id="SSF48576">
    <property type="entry name" value="Terpenoid synthases"/>
    <property type="match status" value="1"/>
</dbReference>
<dbReference type="PANTHER" id="PTHR31225">
    <property type="entry name" value="OS04G0344100 PROTEIN-RELATED"/>
    <property type="match status" value="1"/>
</dbReference>
<comment type="cofactor">
    <cofactor evidence="1">
        <name>Mg(2+)</name>
        <dbReference type="ChEBI" id="CHEBI:18420"/>
    </cofactor>
</comment>
<evidence type="ECO:0000313" key="7">
    <source>
        <dbReference type="Proteomes" id="UP001237642"/>
    </source>
</evidence>
<reference evidence="6" key="1">
    <citation type="submission" date="2023-02" db="EMBL/GenBank/DDBJ databases">
        <title>Genome of toxic invasive species Heracleum sosnowskyi carries increased number of genes despite the absence of recent whole-genome duplications.</title>
        <authorList>
            <person name="Schelkunov M."/>
            <person name="Shtratnikova V."/>
            <person name="Makarenko M."/>
            <person name="Klepikova A."/>
            <person name="Omelchenko D."/>
            <person name="Novikova G."/>
            <person name="Obukhova E."/>
            <person name="Bogdanov V."/>
            <person name="Penin A."/>
            <person name="Logacheva M."/>
        </authorList>
    </citation>
    <scope>NUCLEOTIDE SEQUENCE</scope>
    <source>
        <strain evidence="6">Hsosn_3</strain>
        <tissue evidence="6">Leaf</tissue>
    </source>
</reference>
<dbReference type="CDD" id="cd00684">
    <property type="entry name" value="Terpene_cyclase_plant_C1"/>
    <property type="match status" value="1"/>
</dbReference>
<dbReference type="GO" id="GO:0000287">
    <property type="term" value="F:magnesium ion binding"/>
    <property type="evidence" value="ECO:0007669"/>
    <property type="project" value="InterPro"/>
</dbReference>
<keyword evidence="2" id="KW-0479">Metal-binding</keyword>
<dbReference type="InterPro" id="IPR008949">
    <property type="entry name" value="Isoprenoid_synthase_dom_sf"/>
</dbReference>
<evidence type="ECO:0000313" key="6">
    <source>
        <dbReference type="EMBL" id="KAK1393247.1"/>
    </source>
</evidence>
<feature type="domain" description="Terpene synthase metal-binding" evidence="5">
    <location>
        <begin position="337"/>
        <end position="577"/>
    </location>
</feature>
<keyword evidence="3" id="KW-0460">Magnesium</keyword>
<dbReference type="GO" id="GO:0010333">
    <property type="term" value="F:terpene synthase activity"/>
    <property type="evidence" value="ECO:0007669"/>
    <property type="project" value="InterPro"/>
</dbReference>
<protein>
    <submittedName>
        <fullName evidence="6">Isoprene synthase</fullName>
    </submittedName>
</protein>
<dbReference type="InterPro" id="IPR050148">
    <property type="entry name" value="Terpene_synthase-like"/>
</dbReference>
<reference evidence="6" key="2">
    <citation type="submission" date="2023-05" db="EMBL/GenBank/DDBJ databases">
        <authorList>
            <person name="Schelkunov M.I."/>
        </authorList>
    </citation>
    <scope>NUCLEOTIDE SEQUENCE</scope>
    <source>
        <strain evidence="6">Hsosn_3</strain>
        <tissue evidence="6">Leaf</tissue>
    </source>
</reference>
<dbReference type="SUPFAM" id="SSF48239">
    <property type="entry name" value="Terpenoid cyclases/Protein prenyltransferases"/>
    <property type="match status" value="1"/>
</dbReference>
<dbReference type="InterPro" id="IPR034741">
    <property type="entry name" value="Terpene_cyclase-like_1_C"/>
</dbReference>
<dbReference type="FunFam" id="1.50.10.130:FF:000001">
    <property type="entry name" value="Isoprene synthase, chloroplastic"/>
    <property type="match status" value="1"/>
</dbReference>
<dbReference type="AlphaFoldDB" id="A0AAD8IW72"/>
<dbReference type="FunFam" id="1.10.600.10:FF:000007">
    <property type="entry name" value="Isoprene synthase, chloroplastic"/>
    <property type="match status" value="1"/>
</dbReference>
<dbReference type="SFLD" id="SFLDG01019">
    <property type="entry name" value="Terpene_Cyclase_Like_1_C_Termi"/>
    <property type="match status" value="1"/>
</dbReference>
<dbReference type="InterPro" id="IPR005630">
    <property type="entry name" value="Terpene_synthase_metal-bd"/>
</dbReference>
<gene>
    <name evidence="6" type="ORF">POM88_012303</name>
</gene>
<dbReference type="InterPro" id="IPR044814">
    <property type="entry name" value="Terpene_cyclase_plant_C1"/>
</dbReference>
<comment type="caution">
    <text evidence="6">The sequence shown here is derived from an EMBL/GenBank/DDBJ whole genome shotgun (WGS) entry which is preliminary data.</text>
</comment>
<dbReference type="Gene3D" id="1.10.600.10">
    <property type="entry name" value="Farnesyl Diphosphate Synthase"/>
    <property type="match status" value="1"/>
</dbReference>
<dbReference type="SFLD" id="SFLDS00005">
    <property type="entry name" value="Isoprenoid_Synthase_Type_I"/>
    <property type="match status" value="1"/>
</dbReference>
<dbReference type="Pfam" id="PF03936">
    <property type="entry name" value="Terpene_synth_C"/>
    <property type="match status" value="1"/>
</dbReference>
<keyword evidence="7" id="KW-1185">Reference proteome</keyword>
<feature type="domain" description="Terpene synthase N-terminal" evidence="4">
    <location>
        <begin position="118"/>
        <end position="280"/>
    </location>
</feature>
<evidence type="ECO:0000256" key="1">
    <source>
        <dbReference type="ARBA" id="ARBA00001946"/>
    </source>
</evidence>
<proteinExistence type="predicted"/>
<evidence type="ECO:0000256" key="2">
    <source>
        <dbReference type="ARBA" id="ARBA00022723"/>
    </source>
</evidence>
<dbReference type="InterPro" id="IPR008930">
    <property type="entry name" value="Terpenoid_cyclase/PrenylTrfase"/>
</dbReference>